<dbReference type="Proteomes" id="UP001055072">
    <property type="component" value="Unassembled WGS sequence"/>
</dbReference>
<accession>A0ACB8TY06</accession>
<reference evidence="1" key="1">
    <citation type="journal article" date="2021" name="Environ. Microbiol.">
        <title>Gene family expansions and transcriptome signatures uncover fungal adaptations to wood decay.</title>
        <authorList>
            <person name="Hage H."/>
            <person name="Miyauchi S."/>
            <person name="Viragh M."/>
            <person name="Drula E."/>
            <person name="Min B."/>
            <person name="Chaduli D."/>
            <person name="Navarro D."/>
            <person name="Favel A."/>
            <person name="Norest M."/>
            <person name="Lesage-Meessen L."/>
            <person name="Balint B."/>
            <person name="Merenyi Z."/>
            <person name="de Eugenio L."/>
            <person name="Morin E."/>
            <person name="Martinez A.T."/>
            <person name="Baldrian P."/>
            <person name="Stursova M."/>
            <person name="Martinez M.J."/>
            <person name="Novotny C."/>
            <person name="Magnuson J.K."/>
            <person name="Spatafora J.W."/>
            <person name="Maurice S."/>
            <person name="Pangilinan J."/>
            <person name="Andreopoulos W."/>
            <person name="LaButti K."/>
            <person name="Hundley H."/>
            <person name="Na H."/>
            <person name="Kuo A."/>
            <person name="Barry K."/>
            <person name="Lipzen A."/>
            <person name="Henrissat B."/>
            <person name="Riley R."/>
            <person name="Ahrendt S."/>
            <person name="Nagy L.G."/>
            <person name="Grigoriev I.V."/>
            <person name="Martin F."/>
            <person name="Rosso M.N."/>
        </authorList>
    </citation>
    <scope>NUCLEOTIDE SEQUENCE</scope>
    <source>
        <strain evidence="1">CBS 384.51</strain>
    </source>
</reference>
<evidence type="ECO:0000313" key="1">
    <source>
        <dbReference type="EMBL" id="KAI0086744.1"/>
    </source>
</evidence>
<keyword evidence="2" id="KW-1185">Reference proteome</keyword>
<name>A0ACB8TY06_9APHY</name>
<evidence type="ECO:0000313" key="2">
    <source>
        <dbReference type="Proteomes" id="UP001055072"/>
    </source>
</evidence>
<protein>
    <submittedName>
        <fullName evidence="1">Uncharacterized protein</fullName>
    </submittedName>
</protein>
<organism evidence="1 2">
    <name type="scientific">Irpex rosettiformis</name>
    <dbReference type="NCBI Taxonomy" id="378272"/>
    <lineage>
        <taxon>Eukaryota</taxon>
        <taxon>Fungi</taxon>
        <taxon>Dikarya</taxon>
        <taxon>Basidiomycota</taxon>
        <taxon>Agaricomycotina</taxon>
        <taxon>Agaricomycetes</taxon>
        <taxon>Polyporales</taxon>
        <taxon>Irpicaceae</taxon>
        <taxon>Irpex</taxon>
    </lineage>
</organism>
<dbReference type="EMBL" id="MU274921">
    <property type="protein sequence ID" value="KAI0086744.1"/>
    <property type="molecule type" value="Genomic_DNA"/>
</dbReference>
<gene>
    <name evidence="1" type="ORF">BDY19DRAFT_995497</name>
</gene>
<comment type="caution">
    <text evidence="1">The sequence shown here is derived from an EMBL/GenBank/DDBJ whole genome shotgun (WGS) entry which is preliminary data.</text>
</comment>
<proteinExistence type="predicted"/>
<sequence length="201" mass="20724">MALLSRLLTLVLVSCAAYTSALSIERSDACTNTVVFGSSTVMVGDNAVIIETFACADSPAKRGLFDPFSPPKKTTATSSSIAPAPTPANVCGQICTDSCSSGGLPPISQDCQTIYNSLTILQGSIDPTFTVPANGVQQLTFGTCRVFFNNLSSKPVSSCWDSLSEQASAAGTLCFPPTQPLQSLGVCNAGDGSWQIGVGHS</sequence>